<dbReference type="Pfam" id="PF11734">
    <property type="entry name" value="TilS_C"/>
    <property type="match status" value="1"/>
</dbReference>
<evidence type="ECO:0000256" key="1">
    <source>
        <dbReference type="ARBA" id="ARBA00004496"/>
    </source>
</evidence>
<dbReference type="GO" id="GO:0005524">
    <property type="term" value="F:ATP binding"/>
    <property type="evidence" value="ECO:0007669"/>
    <property type="project" value="UniProtKB-UniRule"/>
</dbReference>
<evidence type="ECO:0000256" key="3">
    <source>
        <dbReference type="ARBA" id="ARBA00022598"/>
    </source>
</evidence>
<dbReference type="PANTHER" id="PTHR43033">
    <property type="entry name" value="TRNA(ILE)-LYSIDINE SYNTHASE-RELATED"/>
    <property type="match status" value="1"/>
</dbReference>
<comment type="subcellular location">
    <subcellularLocation>
        <location evidence="1 8">Cytoplasm</location>
    </subcellularLocation>
</comment>
<evidence type="ECO:0000256" key="7">
    <source>
        <dbReference type="ARBA" id="ARBA00048539"/>
    </source>
</evidence>
<dbReference type="SMART" id="SM00977">
    <property type="entry name" value="TilS_C"/>
    <property type="match status" value="1"/>
</dbReference>
<dbReference type="InterPro" id="IPR014729">
    <property type="entry name" value="Rossmann-like_a/b/a_fold"/>
</dbReference>
<sequence>MIERGGLERLLAAHPQVRRLRVAFSGGLDSSVLLHWLQGLALSGYMLDAVHVDHGWRAESADWARHCVRAAAALGVDCQVIAVNGRPAPGESPEAAARSARYAALAATLDAGSALLCAQHADDQAETLLLQLLRGAGPKGLAGMAADAALGAGRLWRPLLETPRARLRAYAEQQGLLWLEDPANADPAYERSWLRQEIMPRLAVRYPALTRTLGRSARLCAQAAAAEEALAAADLAPLREGDTLRVDGLLALPAARRDAAVRGWLLERSLPLPSAAQLGALPELLTAGDDRAPCLRWPGAQLQRYRGRLHAFAPLPALAAGSVIVWPEPAQPLCLPDGSRLELRPVHGAGIAAARLHGQPLTVRYRRDGERFHPAGRRHAQTLKKLLQEAGIAPWLRSRLPLLMAGEQLVAVAGLGIACDWTAAADAAGYALAWQSQAASATMPRFV</sequence>
<dbReference type="InterPro" id="IPR011063">
    <property type="entry name" value="TilS/TtcA_N"/>
</dbReference>
<protein>
    <recommendedName>
        <fullName evidence="8">tRNA(Ile)-lysidine synthase</fullName>
        <ecNumber evidence="8">6.3.4.19</ecNumber>
    </recommendedName>
    <alternativeName>
        <fullName evidence="8">tRNA(Ile)-2-lysyl-cytidine synthase</fullName>
    </alternativeName>
    <alternativeName>
        <fullName evidence="8">tRNA(Ile)-lysidine synthetase</fullName>
    </alternativeName>
</protein>
<dbReference type="InterPro" id="IPR015262">
    <property type="entry name" value="tRNA_Ile_lys_synt_subst-bd"/>
</dbReference>
<dbReference type="SUPFAM" id="SSF56037">
    <property type="entry name" value="PheT/TilS domain"/>
    <property type="match status" value="1"/>
</dbReference>
<comment type="catalytic activity">
    <reaction evidence="7 8">
        <text>cytidine(34) in tRNA(Ile2) + L-lysine + ATP = lysidine(34) in tRNA(Ile2) + AMP + diphosphate + H(+)</text>
        <dbReference type="Rhea" id="RHEA:43744"/>
        <dbReference type="Rhea" id="RHEA-COMP:10625"/>
        <dbReference type="Rhea" id="RHEA-COMP:10670"/>
        <dbReference type="ChEBI" id="CHEBI:15378"/>
        <dbReference type="ChEBI" id="CHEBI:30616"/>
        <dbReference type="ChEBI" id="CHEBI:32551"/>
        <dbReference type="ChEBI" id="CHEBI:33019"/>
        <dbReference type="ChEBI" id="CHEBI:82748"/>
        <dbReference type="ChEBI" id="CHEBI:83665"/>
        <dbReference type="ChEBI" id="CHEBI:456215"/>
        <dbReference type="EC" id="6.3.4.19"/>
    </reaction>
</comment>
<dbReference type="Pfam" id="PF09179">
    <property type="entry name" value="TilS"/>
    <property type="match status" value="1"/>
</dbReference>
<dbReference type="GO" id="GO:0006400">
    <property type="term" value="P:tRNA modification"/>
    <property type="evidence" value="ECO:0007669"/>
    <property type="project" value="UniProtKB-UniRule"/>
</dbReference>
<evidence type="ECO:0000256" key="8">
    <source>
        <dbReference type="HAMAP-Rule" id="MF_01161"/>
    </source>
</evidence>
<comment type="function">
    <text evidence="8">Ligates lysine onto the cytidine present at position 34 of the AUA codon-specific tRNA(Ile) that contains the anticodon CAU, in an ATP-dependent manner. Cytidine is converted to lysidine, thus changing the amino acid specificity of the tRNA from methionine to isoleucine.</text>
</comment>
<dbReference type="GO" id="GO:0032267">
    <property type="term" value="F:tRNA(Ile)-lysidine synthase activity"/>
    <property type="evidence" value="ECO:0007669"/>
    <property type="project" value="UniProtKB-EC"/>
</dbReference>
<accession>A0A317MXG1</accession>
<dbReference type="NCBIfam" id="TIGR02433">
    <property type="entry name" value="lysidine_TilS_C"/>
    <property type="match status" value="1"/>
</dbReference>
<reference evidence="10 11" key="1">
    <citation type="submission" date="2018-05" db="EMBL/GenBank/DDBJ databases">
        <title>Genomic Encyclopedia of Type Strains, Phase IV (KMG-IV): sequencing the most valuable type-strain genomes for metagenomic binning, comparative biology and taxonomic classification.</title>
        <authorList>
            <person name="Goeker M."/>
        </authorList>
    </citation>
    <scope>NUCLEOTIDE SEQUENCE [LARGE SCALE GENOMIC DNA]</scope>
    <source>
        <strain evidence="10 11">DSM 23606</strain>
    </source>
</reference>
<comment type="domain">
    <text evidence="8">The N-terminal region contains the highly conserved SGGXDS motif, predicted to be a P-loop motif involved in ATP binding.</text>
</comment>
<dbReference type="NCBIfam" id="TIGR02432">
    <property type="entry name" value="lysidine_TilS_N"/>
    <property type="match status" value="1"/>
</dbReference>
<dbReference type="InterPro" id="IPR012094">
    <property type="entry name" value="tRNA_Ile_lys_synt"/>
</dbReference>
<dbReference type="EC" id="6.3.4.19" evidence="8"/>
<dbReference type="InterPro" id="IPR012795">
    <property type="entry name" value="tRNA_Ile_lys_synt_N"/>
</dbReference>
<comment type="similarity">
    <text evidence="8">Belongs to the tRNA(Ile)-lysidine synthase family.</text>
</comment>
<gene>
    <name evidence="8" type="primary">tilS</name>
    <name evidence="10" type="ORF">C7443_103430</name>
</gene>
<name>A0A317MXG1_9GAMM</name>
<evidence type="ECO:0000259" key="9">
    <source>
        <dbReference type="SMART" id="SM00977"/>
    </source>
</evidence>
<dbReference type="SUPFAM" id="SSF82829">
    <property type="entry name" value="MesJ substrate recognition domain-like"/>
    <property type="match status" value="1"/>
</dbReference>
<dbReference type="Proteomes" id="UP000246569">
    <property type="component" value="Unassembled WGS sequence"/>
</dbReference>
<evidence type="ECO:0000313" key="11">
    <source>
        <dbReference type="Proteomes" id="UP000246569"/>
    </source>
</evidence>
<dbReference type="Gene3D" id="3.40.50.620">
    <property type="entry name" value="HUPs"/>
    <property type="match status" value="1"/>
</dbReference>
<keyword evidence="11" id="KW-1185">Reference proteome</keyword>
<evidence type="ECO:0000256" key="5">
    <source>
        <dbReference type="ARBA" id="ARBA00022741"/>
    </source>
</evidence>
<organism evidence="10 11">
    <name type="scientific">Plasticicumulans acidivorans</name>
    <dbReference type="NCBI Taxonomy" id="886464"/>
    <lineage>
        <taxon>Bacteria</taxon>
        <taxon>Pseudomonadati</taxon>
        <taxon>Pseudomonadota</taxon>
        <taxon>Gammaproteobacteria</taxon>
        <taxon>Candidatus Competibacteraceae</taxon>
        <taxon>Plasticicumulans</taxon>
    </lineage>
</organism>
<dbReference type="Gene3D" id="1.20.59.20">
    <property type="match status" value="1"/>
</dbReference>
<keyword evidence="2 8" id="KW-0963">Cytoplasm</keyword>
<feature type="domain" description="Lysidine-tRNA(Ile) synthetase C-terminal" evidence="9">
    <location>
        <begin position="361"/>
        <end position="434"/>
    </location>
</feature>
<evidence type="ECO:0000313" key="10">
    <source>
        <dbReference type="EMBL" id="PWV63499.1"/>
    </source>
</evidence>
<dbReference type="InterPro" id="IPR012796">
    <property type="entry name" value="Lysidine-tRNA-synth_C"/>
</dbReference>
<dbReference type="CDD" id="cd01992">
    <property type="entry name" value="TilS_N"/>
    <property type="match status" value="1"/>
</dbReference>
<evidence type="ECO:0000256" key="6">
    <source>
        <dbReference type="ARBA" id="ARBA00022840"/>
    </source>
</evidence>
<dbReference type="Pfam" id="PF01171">
    <property type="entry name" value="ATP_bind_3"/>
    <property type="match status" value="1"/>
</dbReference>
<evidence type="ECO:0000256" key="4">
    <source>
        <dbReference type="ARBA" id="ARBA00022694"/>
    </source>
</evidence>
<dbReference type="GO" id="GO:0005737">
    <property type="term" value="C:cytoplasm"/>
    <property type="evidence" value="ECO:0007669"/>
    <property type="project" value="UniProtKB-SubCell"/>
</dbReference>
<dbReference type="PANTHER" id="PTHR43033:SF1">
    <property type="entry name" value="TRNA(ILE)-LYSIDINE SYNTHASE-RELATED"/>
    <property type="match status" value="1"/>
</dbReference>
<keyword evidence="3 8" id="KW-0436">Ligase</keyword>
<dbReference type="HAMAP" id="MF_01161">
    <property type="entry name" value="tRNA_Ile_lys_synt"/>
    <property type="match status" value="1"/>
</dbReference>
<dbReference type="SUPFAM" id="SSF52402">
    <property type="entry name" value="Adenine nucleotide alpha hydrolases-like"/>
    <property type="match status" value="1"/>
</dbReference>
<dbReference type="EMBL" id="QGTJ01000003">
    <property type="protein sequence ID" value="PWV63499.1"/>
    <property type="molecule type" value="Genomic_DNA"/>
</dbReference>
<keyword evidence="5 8" id="KW-0547">Nucleotide-binding</keyword>
<dbReference type="AlphaFoldDB" id="A0A317MXG1"/>
<evidence type="ECO:0000256" key="2">
    <source>
        <dbReference type="ARBA" id="ARBA00022490"/>
    </source>
</evidence>
<feature type="binding site" evidence="8">
    <location>
        <begin position="25"/>
        <end position="30"/>
    </location>
    <ligand>
        <name>ATP</name>
        <dbReference type="ChEBI" id="CHEBI:30616"/>
    </ligand>
</feature>
<comment type="caution">
    <text evidence="10">The sequence shown here is derived from an EMBL/GenBank/DDBJ whole genome shotgun (WGS) entry which is preliminary data.</text>
</comment>
<dbReference type="RefSeq" id="WP_170123538.1">
    <property type="nucleotide sequence ID" value="NZ_QGTJ01000003.1"/>
</dbReference>
<keyword evidence="6 8" id="KW-0067">ATP-binding</keyword>
<keyword evidence="4 8" id="KW-0819">tRNA processing</keyword>
<proteinExistence type="inferred from homology"/>